<proteinExistence type="predicted"/>
<keyword evidence="3" id="KW-1185">Reference proteome</keyword>
<protein>
    <recommendedName>
        <fullName evidence="4">DUF2927 domain-containing protein</fullName>
    </recommendedName>
</protein>
<feature type="region of interest" description="Disordered" evidence="1">
    <location>
        <begin position="51"/>
        <end position="71"/>
    </location>
</feature>
<reference evidence="2 3" key="1">
    <citation type="submission" date="2017-03" db="EMBL/GenBank/DDBJ databases">
        <authorList>
            <person name="Afonso C.L."/>
            <person name="Miller P.J."/>
            <person name="Scott M.A."/>
            <person name="Spackman E."/>
            <person name="Goraichik I."/>
            <person name="Dimitrov K.M."/>
            <person name="Suarez D.L."/>
            <person name="Swayne D.E."/>
        </authorList>
    </citation>
    <scope>NUCLEOTIDE SEQUENCE [LARGE SCALE GENOMIC DNA]</scope>
    <source>
        <strain evidence="2 3">CECT 8287</strain>
    </source>
</reference>
<evidence type="ECO:0008006" key="4">
    <source>
        <dbReference type="Google" id="ProtNLM"/>
    </source>
</evidence>
<dbReference type="AlphaFoldDB" id="A0A1Y5S556"/>
<dbReference type="Pfam" id="PF11150">
    <property type="entry name" value="DUF2927"/>
    <property type="match status" value="1"/>
</dbReference>
<evidence type="ECO:0000313" key="2">
    <source>
        <dbReference type="EMBL" id="SLN32777.1"/>
    </source>
</evidence>
<feature type="compositionally biased region" description="Pro residues" evidence="1">
    <location>
        <begin position="59"/>
        <end position="69"/>
    </location>
</feature>
<dbReference type="EMBL" id="FWFL01000003">
    <property type="protein sequence ID" value="SLN32777.1"/>
    <property type="molecule type" value="Genomic_DNA"/>
</dbReference>
<organism evidence="2 3">
    <name type="scientific">Roseovarius litorisediminis</name>
    <dbReference type="NCBI Taxonomy" id="1312363"/>
    <lineage>
        <taxon>Bacteria</taxon>
        <taxon>Pseudomonadati</taxon>
        <taxon>Pseudomonadota</taxon>
        <taxon>Alphaproteobacteria</taxon>
        <taxon>Rhodobacterales</taxon>
        <taxon>Roseobacteraceae</taxon>
        <taxon>Roseovarius</taxon>
    </lineage>
</organism>
<dbReference type="InterPro" id="IPR021323">
    <property type="entry name" value="DUF2927"/>
</dbReference>
<gene>
    <name evidence="2" type="ORF">PEL8287_01577</name>
</gene>
<evidence type="ECO:0000313" key="3">
    <source>
        <dbReference type="Proteomes" id="UP000193827"/>
    </source>
</evidence>
<dbReference type="Proteomes" id="UP000193827">
    <property type="component" value="Unassembled WGS sequence"/>
</dbReference>
<sequence>MVLATTPALRFPGPETQVGWRGAAGKLILGLGLMALAACDLGPVLPASKPQARPAGLMPEPPVTSPSPSPRSEALARYYARVQADLLAQGLLRTGGGGVDTPYTDTDLLRNFETIAFYDEYAQGGGFRRASGSTSGGLRKWTSPVRMAVEFGAHVPVGQQEADRATVRQYAARLARVTLHPISADSADPNFHVLFMSEDDRAQAVARVKQIVPGISASALSLFRDMPRSIHCLVVAFSARDNDYSYRRAIAFIRSEHPDLMRRSCVHEELAQGLGLANDSPRARPSIFNDDDEFALLTTHDEELLRLLYNPALTPGMSADEARPIAQRILSGRLGPV</sequence>
<accession>A0A1Y5S556</accession>
<evidence type="ECO:0000256" key="1">
    <source>
        <dbReference type="SAM" id="MobiDB-lite"/>
    </source>
</evidence>
<name>A0A1Y5S556_9RHOB</name>